<comment type="caution">
    <text evidence="5">The sequence shown here is derived from an EMBL/GenBank/DDBJ whole genome shotgun (WGS) entry which is preliminary data.</text>
</comment>
<dbReference type="GO" id="GO:0071949">
    <property type="term" value="F:FAD binding"/>
    <property type="evidence" value="ECO:0007669"/>
    <property type="project" value="InterPro"/>
</dbReference>
<dbReference type="AlphaFoldDB" id="A0A501PIV2"/>
<sequence>MIPGSFEYLCPTSKGDALKMLADGGENTRPLAGGHSLIPMMKLRMASPEKLVDLSKISELKGISVGKKEITIGAMTTQHELIGDEDLHRACPIMREAALLIADPQVRYCGTLGGNIGNGDPGNDMPGLMQCLDATYVVESSGGSRNIKARDFYQGAYFTALDTGEIITGVKIPMPAENHGYAYTKLKRKVGDYATAAAAVIVEIAKGQVRAASIALTNVADTPLYAEDAVKAIVGTSLDATDIDKAVAAAEAITSPVSDGRGSAEYRTKMAGVMVRRALESAKDRAGEAKSGGILGWLKG</sequence>
<proteinExistence type="predicted"/>
<dbReference type="Gene3D" id="3.30.43.10">
    <property type="entry name" value="Uridine Diphospho-n-acetylenolpyruvylglucosamine Reductase, domain 2"/>
    <property type="match status" value="1"/>
</dbReference>
<dbReference type="InterPro" id="IPR016167">
    <property type="entry name" value="FAD-bd_PCMH_sub1"/>
</dbReference>
<keyword evidence="3" id="KW-0560">Oxidoreductase</keyword>
<gene>
    <name evidence="5" type="ORF">FIV46_08805</name>
</gene>
<keyword evidence="2" id="KW-0274">FAD</keyword>
<dbReference type="InterPro" id="IPR036683">
    <property type="entry name" value="CO_DH_flav_C_dom_sf"/>
</dbReference>
<evidence type="ECO:0000256" key="3">
    <source>
        <dbReference type="ARBA" id="ARBA00023002"/>
    </source>
</evidence>
<dbReference type="FunFam" id="3.30.465.10:FF:000017">
    <property type="entry name" value="Xanthine dehydrogenase, FAD binding subunit"/>
    <property type="match status" value="1"/>
</dbReference>
<evidence type="ECO:0000256" key="1">
    <source>
        <dbReference type="ARBA" id="ARBA00022630"/>
    </source>
</evidence>
<dbReference type="EMBL" id="VFIY01000008">
    <property type="protein sequence ID" value="TPD60145.1"/>
    <property type="molecule type" value="Genomic_DNA"/>
</dbReference>
<dbReference type="SMART" id="SM01092">
    <property type="entry name" value="CO_deh_flav_C"/>
    <property type="match status" value="1"/>
</dbReference>
<dbReference type="Gene3D" id="3.30.465.10">
    <property type="match status" value="1"/>
</dbReference>
<dbReference type="Gene3D" id="3.30.390.50">
    <property type="entry name" value="CO dehydrogenase flavoprotein, C-terminal domain"/>
    <property type="match status" value="1"/>
</dbReference>
<dbReference type="InterPro" id="IPR005107">
    <property type="entry name" value="CO_DH_flav_C"/>
</dbReference>
<dbReference type="PANTHER" id="PTHR42659">
    <property type="entry name" value="XANTHINE DEHYDROGENASE SUBUNIT C-RELATED"/>
    <property type="match status" value="1"/>
</dbReference>
<dbReference type="SUPFAM" id="SSF56176">
    <property type="entry name" value="FAD-binding/transporter-associated domain-like"/>
    <property type="match status" value="1"/>
</dbReference>
<evidence type="ECO:0000259" key="4">
    <source>
        <dbReference type="PROSITE" id="PS51387"/>
    </source>
</evidence>
<dbReference type="GO" id="GO:0016491">
    <property type="term" value="F:oxidoreductase activity"/>
    <property type="evidence" value="ECO:0007669"/>
    <property type="project" value="UniProtKB-KW"/>
</dbReference>
<dbReference type="Pfam" id="PF03450">
    <property type="entry name" value="CO_deh_flav_C"/>
    <property type="match status" value="1"/>
</dbReference>
<dbReference type="PROSITE" id="PS51387">
    <property type="entry name" value="FAD_PCMH"/>
    <property type="match status" value="1"/>
</dbReference>
<evidence type="ECO:0000313" key="6">
    <source>
        <dbReference type="Proteomes" id="UP000319148"/>
    </source>
</evidence>
<reference evidence="6" key="1">
    <citation type="submission" date="2019-06" db="EMBL/GenBank/DDBJ databases">
        <title>The complete genome of Emcibacter congregatus ZYLT.</title>
        <authorList>
            <person name="Zhao Z."/>
        </authorList>
    </citation>
    <scope>NUCLEOTIDE SEQUENCE [LARGE SCALE GENOMIC DNA]</scope>
    <source>
        <strain evidence="6">MCCC 1A06723</strain>
    </source>
</reference>
<dbReference type="InterPro" id="IPR002346">
    <property type="entry name" value="Mopterin_DH_FAD-bd"/>
</dbReference>
<evidence type="ECO:0000313" key="5">
    <source>
        <dbReference type="EMBL" id="TPD60145.1"/>
    </source>
</evidence>
<dbReference type="Proteomes" id="UP000319148">
    <property type="component" value="Unassembled WGS sequence"/>
</dbReference>
<dbReference type="InterPro" id="IPR016166">
    <property type="entry name" value="FAD-bd_PCMH"/>
</dbReference>
<dbReference type="Pfam" id="PF00941">
    <property type="entry name" value="FAD_binding_5"/>
    <property type="match status" value="1"/>
</dbReference>
<dbReference type="OrthoDB" id="9793944at2"/>
<organism evidence="5 6">
    <name type="scientific">Emcibacter nanhaiensis</name>
    <dbReference type="NCBI Taxonomy" id="1505037"/>
    <lineage>
        <taxon>Bacteria</taxon>
        <taxon>Pseudomonadati</taxon>
        <taxon>Pseudomonadota</taxon>
        <taxon>Alphaproteobacteria</taxon>
        <taxon>Emcibacterales</taxon>
        <taxon>Emcibacteraceae</taxon>
        <taxon>Emcibacter</taxon>
    </lineage>
</organism>
<feature type="domain" description="FAD-binding PCMH-type" evidence="4">
    <location>
        <begin position="1"/>
        <end position="177"/>
    </location>
</feature>
<evidence type="ECO:0000256" key="2">
    <source>
        <dbReference type="ARBA" id="ARBA00022827"/>
    </source>
</evidence>
<dbReference type="SUPFAM" id="SSF55447">
    <property type="entry name" value="CO dehydrogenase flavoprotein C-terminal domain-like"/>
    <property type="match status" value="1"/>
</dbReference>
<protein>
    <submittedName>
        <fullName evidence="5">Xanthine dehydrogenase family protein subunit M</fullName>
    </submittedName>
</protein>
<dbReference type="InterPro" id="IPR051312">
    <property type="entry name" value="Diverse_Substr_Oxidored"/>
</dbReference>
<keyword evidence="1" id="KW-0285">Flavoprotein</keyword>
<dbReference type="PANTHER" id="PTHR42659:SF2">
    <property type="entry name" value="XANTHINE DEHYDROGENASE SUBUNIT C-RELATED"/>
    <property type="match status" value="1"/>
</dbReference>
<dbReference type="InterPro" id="IPR016169">
    <property type="entry name" value="FAD-bd_PCMH_sub2"/>
</dbReference>
<accession>A0A501PIV2</accession>
<dbReference type="RefSeq" id="WP_139940555.1">
    <property type="nucleotide sequence ID" value="NZ_JBHSYP010000027.1"/>
</dbReference>
<dbReference type="InterPro" id="IPR036318">
    <property type="entry name" value="FAD-bd_PCMH-like_sf"/>
</dbReference>
<keyword evidence="6" id="KW-1185">Reference proteome</keyword>
<name>A0A501PIV2_9PROT</name>